<name>A0A173LIT5_9ACTN</name>
<dbReference type="Pfam" id="PF09995">
    <property type="entry name" value="MPAB_Lcp_cat"/>
    <property type="match status" value="1"/>
</dbReference>
<dbReference type="EMBL" id="CP015961">
    <property type="protein sequence ID" value="ANI91438.1"/>
    <property type="molecule type" value="Genomic_DNA"/>
</dbReference>
<protein>
    <recommendedName>
        <fullName evidence="2">ER-bound oxygenase mpaB/mpaB'/Rubber oxygenase catalytic domain-containing protein</fullName>
    </recommendedName>
</protein>
<evidence type="ECO:0000256" key="1">
    <source>
        <dbReference type="SAM" id="MobiDB-lite"/>
    </source>
</evidence>
<reference evidence="3 4" key="1">
    <citation type="submission" date="2016-06" db="EMBL/GenBank/DDBJ databases">
        <title>Complete genome sequence of a saline-alkali tolerant type strain Dietzia timorensis ID05-A0528T.</title>
        <authorList>
            <person name="Wu X."/>
        </authorList>
    </citation>
    <scope>NUCLEOTIDE SEQUENCE [LARGE SCALE GENOMIC DNA]</scope>
    <source>
        <strain evidence="3 4">ID05-A0528</strain>
    </source>
</reference>
<dbReference type="Proteomes" id="UP000186104">
    <property type="component" value="Chromosome"/>
</dbReference>
<sequence length="307" mass="34985">MVNVHAEQRRSSDYFRFDKAQVTHRPPASAGPRPGESGRAEMPSIADATDTIGALAGAANVILQLSWPAIGWGVRESTQDGNIYYHPMRRARTTFQYLAVATTGSDEDKRKYRREVTRIHSRVRSGAGSPVEYDALDPGLQLWVAACLYIGYEDAFEWLYGKMTDDEREHFYQSAHVLGTTLQVSREQWPESRDAFDDYWYEGAKQIRFDPQVREHLLGIAALRMLPQPATMLFGKVFSWITFGFLHAEFRDALDVPWTPKDQRRFNATLKALAALNRTLPLPIRQIANRVLLVDLRLRVKLGKSLM</sequence>
<feature type="region of interest" description="Disordered" evidence="1">
    <location>
        <begin position="15"/>
        <end position="41"/>
    </location>
</feature>
<dbReference type="PANTHER" id="PTHR36151">
    <property type="entry name" value="BLR2777 PROTEIN"/>
    <property type="match status" value="1"/>
</dbReference>
<dbReference type="GO" id="GO:0016491">
    <property type="term" value="F:oxidoreductase activity"/>
    <property type="evidence" value="ECO:0007669"/>
    <property type="project" value="InterPro"/>
</dbReference>
<dbReference type="AlphaFoldDB" id="A0A173LIT5"/>
<evidence type="ECO:0000313" key="3">
    <source>
        <dbReference type="EMBL" id="ANI91438.1"/>
    </source>
</evidence>
<dbReference type="RefSeq" id="WP_197487647.1">
    <property type="nucleotide sequence ID" value="NZ_CP015961.1"/>
</dbReference>
<dbReference type="STRING" id="499555.BJL86_0636"/>
<dbReference type="PANTHER" id="PTHR36151:SF3">
    <property type="entry name" value="ER-BOUND OXYGENASE MPAB_MPAB'_RUBBER OXYGENASE CATALYTIC DOMAIN-CONTAINING PROTEIN"/>
    <property type="match status" value="1"/>
</dbReference>
<evidence type="ECO:0000259" key="2">
    <source>
        <dbReference type="Pfam" id="PF09995"/>
    </source>
</evidence>
<gene>
    <name evidence="3" type="ORF">BJL86_0636</name>
</gene>
<proteinExistence type="predicted"/>
<accession>A0A173LIT5</accession>
<dbReference type="KEGG" id="dtm:BJL86_0636"/>
<dbReference type="InterPro" id="IPR018713">
    <property type="entry name" value="MPAB/Lcp_cat_dom"/>
</dbReference>
<evidence type="ECO:0000313" key="4">
    <source>
        <dbReference type="Proteomes" id="UP000186104"/>
    </source>
</evidence>
<organism evidence="3 4">
    <name type="scientific">Dietzia timorensis</name>
    <dbReference type="NCBI Taxonomy" id="499555"/>
    <lineage>
        <taxon>Bacteria</taxon>
        <taxon>Bacillati</taxon>
        <taxon>Actinomycetota</taxon>
        <taxon>Actinomycetes</taxon>
        <taxon>Mycobacteriales</taxon>
        <taxon>Dietziaceae</taxon>
        <taxon>Dietzia</taxon>
    </lineage>
</organism>
<feature type="domain" description="ER-bound oxygenase mpaB/mpaB'/Rubber oxygenase catalytic" evidence="2">
    <location>
        <begin position="52"/>
        <end position="274"/>
    </location>
</feature>
<keyword evidence="4" id="KW-1185">Reference proteome</keyword>